<evidence type="ECO:0000256" key="1">
    <source>
        <dbReference type="SAM" id="MobiDB-lite"/>
    </source>
</evidence>
<keyword evidence="3" id="KW-1185">Reference proteome</keyword>
<feature type="region of interest" description="Disordered" evidence="1">
    <location>
        <begin position="1"/>
        <end position="22"/>
    </location>
</feature>
<organism evidence="2 3">
    <name type="scientific">Anabaena lutea FACHB-196</name>
    <dbReference type="NCBI Taxonomy" id="2692881"/>
    <lineage>
        <taxon>Bacteria</taxon>
        <taxon>Bacillati</taxon>
        <taxon>Cyanobacteriota</taxon>
        <taxon>Cyanophyceae</taxon>
        <taxon>Nostocales</taxon>
        <taxon>Nostocaceae</taxon>
        <taxon>Anabaena</taxon>
    </lineage>
</organism>
<evidence type="ECO:0000313" key="2">
    <source>
        <dbReference type="EMBL" id="MBD2569580.1"/>
    </source>
</evidence>
<accession>A0ABR8FI76</accession>
<gene>
    <name evidence="2" type="ORF">H6G59_17110</name>
</gene>
<evidence type="ECO:0000313" key="3">
    <source>
        <dbReference type="Proteomes" id="UP000640531"/>
    </source>
</evidence>
<dbReference type="Proteomes" id="UP000640531">
    <property type="component" value="Unassembled WGS sequence"/>
</dbReference>
<comment type="caution">
    <text evidence="2">The sequence shown here is derived from an EMBL/GenBank/DDBJ whole genome shotgun (WGS) entry which is preliminary data.</text>
</comment>
<reference evidence="2 3" key="1">
    <citation type="journal article" date="2020" name="ISME J.">
        <title>Comparative genomics reveals insights into cyanobacterial evolution and habitat adaptation.</title>
        <authorList>
            <person name="Chen M.Y."/>
            <person name="Teng W.K."/>
            <person name="Zhao L."/>
            <person name="Hu C.X."/>
            <person name="Zhou Y.K."/>
            <person name="Han B.P."/>
            <person name="Song L.R."/>
            <person name="Shu W.S."/>
        </authorList>
    </citation>
    <scope>NUCLEOTIDE SEQUENCE [LARGE SCALE GENOMIC DNA]</scope>
    <source>
        <strain evidence="2 3">FACHB-196</strain>
    </source>
</reference>
<protein>
    <submittedName>
        <fullName evidence="2">Uncharacterized protein</fullName>
    </submittedName>
</protein>
<dbReference type="EMBL" id="JACJST010000016">
    <property type="protein sequence ID" value="MBD2569580.1"/>
    <property type="molecule type" value="Genomic_DNA"/>
</dbReference>
<proteinExistence type="predicted"/>
<sequence length="58" mass="6706">MGRWGDGEMGRWGDGEMGRWGDGGTRRWGDARKINNYLFPVPCSLFPVYELRINSRVE</sequence>
<name>A0ABR8FI76_9NOST</name>